<dbReference type="Proteomes" id="UP000199477">
    <property type="component" value="Unassembled WGS sequence"/>
</dbReference>
<keyword evidence="2" id="KW-1185">Reference proteome</keyword>
<dbReference type="InterPro" id="IPR005152">
    <property type="entry name" value="Lipase_secreted"/>
</dbReference>
<dbReference type="PANTHER" id="PTHR34853:SF1">
    <property type="entry name" value="LIPASE 5"/>
    <property type="match status" value="1"/>
</dbReference>
<evidence type="ECO:0000313" key="1">
    <source>
        <dbReference type="EMBL" id="SFF55181.1"/>
    </source>
</evidence>
<name>A0A1I2JR66_9GAMM</name>
<gene>
    <name evidence="1" type="ORF">SAMN02799615_04108</name>
</gene>
<sequence length="169" mass="18284">MRAYLNAEGLALLDQDADTCFLDGTLPHLGAGRFENYTIDPAVRFTDSAPGRFFVEANSLVKQPYVPDMPILIYGDVFDDLVGIKPANDLAVKYCRAGAQVEVMHTFTPVPTPGLALVHISGEVEGTLPSLAYLVARFNGQAPRNDCGAAAMSVWSSSVPLPYYPFITQ</sequence>
<dbReference type="Gene3D" id="3.40.50.1820">
    <property type="entry name" value="alpha/beta hydrolase"/>
    <property type="match status" value="1"/>
</dbReference>
<dbReference type="PANTHER" id="PTHR34853">
    <property type="match status" value="1"/>
</dbReference>
<reference evidence="2" key="1">
    <citation type="submission" date="2016-10" db="EMBL/GenBank/DDBJ databases">
        <authorList>
            <person name="Varghese N."/>
            <person name="Submissions S."/>
        </authorList>
    </citation>
    <scope>NUCLEOTIDE SEQUENCE [LARGE SCALE GENOMIC DNA]</scope>
    <source>
        <strain evidence="2">UNC178MFTsu3.1</strain>
    </source>
</reference>
<protein>
    <submittedName>
        <fullName evidence="1">Secretory lipase</fullName>
    </submittedName>
</protein>
<dbReference type="AlphaFoldDB" id="A0A1I2JR66"/>
<accession>A0A1I2JR66</accession>
<dbReference type="InterPro" id="IPR029058">
    <property type="entry name" value="AB_hydrolase_fold"/>
</dbReference>
<evidence type="ECO:0000313" key="2">
    <source>
        <dbReference type="Proteomes" id="UP000199477"/>
    </source>
</evidence>
<dbReference type="Pfam" id="PF03583">
    <property type="entry name" value="LIP"/>
    <property type="match status" value="1"/>
</dbReference>
<organism evidence="1 2">
    <name type="scientific">Dyella marensis</name>
    <dbReference type="NCBI Taxonomy" id="500610"/>
    <lineage>
        <taxon>Bacteria</taxon>
        <taxon>Pseudomonadati</taxon>
        <taxon>Pseudomonadota</taxon>
        <taxon>Gammaproteobacteria</taxon>
        <taxon>Lysobacterales</taxon>
        <taxon>Rhodanobacteraceae</taxon>
        <taxon>Dyella</taxon>
    </lineage>
</organism>
<dbReference type="RefSeq" id="WP_177218851.1">
    <property type="nucleotide sequence ID" value="NZ_FONH01000027.1"/>
</dbReference>
<dbReference type="GO" id="GO:0016042">
    <property type="term" value="P:lipid catabolic process"/>
    <property type="evidence" value="ECO:0007669"/>
    <property type="project" value="InterPro"/>
</dbReference>
<dbReference type="EMBL" id="FONH01000027">
    <property type="protein sequence ID" value="SFF55181.1"/>
    <property type="molecule type" value="Genomic_DNA"/>
</dbReference>
<dbReference type="GO" id="GO:0004806">
    <property type="term" value="F:triacylglycerol lipase activity"/>
    <property type="evidence" value="ECO:0007669"/>
    <property type="project" value="InterPro"/>
</dbReference>
<proteinExistence type="predicted"/>